<keyword evidence="4 9" id="KW-0808">Transferase</keyword>
<dbReference type="Pfam" id="PF00364">
    <property type="entry name" value="Biotin_lipoyl"/>
    <property type="match status" value="1"/>
</dbReference>
<evidence type="ECO:0000256" key="10">
    <source>
        <dbReference type="SAM" id="MobiDB-lite"/>
    </source>
</evidence>
<dbReference type="PANTHER" id="PTHR43178">
    <property type="entry name" value="DIHYDROLIPOAMIDE ACETYLTRANSFERASE COMPONENT OF PYRUVATE DEHYDROGENASE COMPLEX"/>
    <property type="match status" value="1"/>
</dbReference>
<accession>A0A0G4I9G8</accession>
<protein>
    <recommendedName>
        <fullName evidence="9">Dihydrolipoamide acetyltransferase component of pyruvate dehydrogenase complex</fullName>
        <ecNumber evidence="9">2.3.1.-</ecNumber>
    </recommendedName>
</protein>
<dbReference type="EMBL" id="CDMZ01005713">
    <property type="protein sequence ID" value="CEM53652.1"/>
    <property type="molecule type" value="Genomic_DNA"/>
</dbReference>
<dbReference type="FunFam" id="3.30.559.10:FF:000007">
    <property type="entry name" value="Dihydrolipoamide acetyltransferase component of pyruvate dehydrogenase complex"/>
    <property type="match status" value="1"/>
</dbReference>
<evidence type="ECO:0000256" key="1">
    <source>
        <dbReference type="ARBA" id="ARBA00001938"/>
    </source>
</evidence>
<dbReference type="EC" id="2.3.1.-" evidence="9"/>
<sequence>MIASRTALRALSNALGRRPRLPLHCALGCQRFISTSHPLLGIVTFKLADIGEGIAEAELLKNYKGVGDEIEEMEPLCEVQSDKAAVEITSRYHGKIAKLYHKEGDLIKIGAPLCDIETDQADDSADAAPAAAPEKTEEKKEAPAPKAVKGPGQSHGVEAAPAVRALAKEMGVDLSTVSGTGKGGRITKEDVKAAASGGGAAPAAAAPTGAPLEKVTPVFLKPTETKTVQLKGFPKAMVKSMNDSLKVPQMNIGEEIDMTDLLAARSSLKDLLAKEGKKVTITPFVVKAISLALSKVPIINSKFNADTMDSYTLYGAHNISVAIDTPGGLVVPTIKNCESLSVMEIQHELMRLQQLAQTNKLAPGDLTGGTISLSNVGVIAGTYVKAVTFDGQAAIIALGRTKKEVQLDAEGGLMQRDVMNVAVSADHRHLDGATVARFVLELKNMLENPAAMLLSMR</sequence>
<feature type="compositionally biased region" description="Basic and acidic residues" evidence="10">
    <location>
        <begin position="134"/>
        <end position="143"/>
    </location>
</feature>
<dbReference type="AlphaFoldDB" id="A0A0G4I9G8"/>
<dbReference type="Gene3D" id="2.40.50.100">
    <property type="match status" value="1"/>
</dbReference>
<dbReference type="PROSITE" id="PS50968">
    <property type="entry name" value="BIOTINYL_LIPOYL"/>
    <property type="match status" value="1"/>
</dbReference>
<dbReference type="Gene3D" id="3.30.559.10">
    <property type="entry name" value="Chloramphenicol acetyltransferase-like domain"/>
    <property type="match status" value="1"/>
</dbReference>
<dbReference type="InterPro" id="IPR036625">
    <property type="entry name" value="E3-bd_dom_sf"/>
</dbReference>
<evidence type="ECO:0000259" key="12">
    <source>
        <dbReference type="PROSITE" id="PS51826"/>
    </source>
</evidence>
<dbReference type="InterPro" id="IPR050743">
    <property type="entry name" value="2-oxoacid_DH_E2_comp"/>
</dbReference>
<proteinExistence type="inferred from homology"/>
<feature type="region of interest" description="Disordered" evidence="10">
    <location>
        <begin position="122"/>
        <end position="157"/>
    </location>
</feature>
<evidence type="ECO:0000256" key="9">
    <source>
        <dbReference type="RuleBase" id="RU003423"/>
    </source>
</evidence>
<gene>
    <name evidence="13" type="ORF">Cvel_12138</name>
</gene>
<evidence type="ECO:0000256" key="6">
    <source>
        <dbReference type="ARBA" id="ARBA00022946"/>
    </source>
</evidence>
<evidence type="ECO:0000256" key="4">
    <source>
        <dbReference type="ARBA" id="ARBA00022679"/>
    </source>
</evidence>
<evidence type="ECO:0000259" key="11">
    <source>
        <dbReference type="PROSITE" id="PS50968"/>
    </source>
</evidence>
<dbReference type="InterPro" id="IPR011053">
    <property type="entry name" value="Single_hybrid_motif"/>
</dbReference>
<dbReference type="InterPro" id="IPR004167">
    <property type="entry name" value="PSBD"/>
</dbReference>
<keyword evidence="6" id="KW-0809">Transit peptide</keyword>
<reference evidence="13" key="1">
    <citation type="submission" date="2014-11" db="EMBL/GenBank/DDBJ databases">
        <authorList>
            <person name="Otto D Thomas"/>
            <person name="Naeem Raeece"/>
        </authorList>
    </citation>
    <scope>NUCLEOTIDE SEQUENCE</scope>
</reference>
<comment type="similarity">
    <text evidence="3 9">Belongs to the 2-oxoacid dehydrogenase family.</text>
</comment>
<feature type="domain" description="Lipoyl-binding" evidence="11">
    <location>
        <begin position="42"/>
        <end position="117"/>
    </location>
</feature>
<evidence type="ECO:0000256" key="2">
    <source>
        <dbReference type="ARBA" id="ARBA00004305"/>
    </source>
</evidence>
<dbReference type="FunFam" id="2.40.50.100:FF:000013">
    <property type="entry name" value="Dihydrolipoamide acetyltransferase component of pyruvate dehydrogenase complex"/>
    <property type="match status" value="1"/>
</dbReference>
<dbReference type="PhylomeDB" id="A0A0G4I9G8"/>
<dbReference type="SUPFAM" id="SSF47005">
    <property type="entry name" value="Peripheral subunit-binding domain of 2-oxo acid dehydrogenase complex"/>
    <property type="match status" value="1"/>
</dbReference>
<dbReference type="InterPro" id="IPR023213">
    <property type="entry name" value="CAT-like_dom_sf"/>
</dbReference>
<dbReference type="Pfam" id="PF02817">
    <property type="entry name" value="E3_binding"/>
    <property type="match status" value="1"/>
</dbReference>
<dbReference type="GO" id="GO:0031405">
    <property type="term" value="F:lipoic acid binding"/>
    <property type="evidence" value="ECO:0007669"/>
    <property type="project" value="TreeGrafter"/>
</dbReference>
<keyword evidence="7" id="KW-0496">Mitochondrion</keyword>
<evidence type="ECO:0000313" key="13">
    <source>
        <dbReference type="EMBL" id="CEM53652.1"/>
    </source>
</evidence>
<evidence type="ECO:0000256" key="7">
    <source>
        <dbReference type="ARBA" id="ARBA00023128"/>
    </source>
</evidence>
<dbReference type="Pfam" id="PF00198">
    <property type="entry name" value="2-oxoacid_dh"/>
    <property type="match status" value="1"/>
</dbReference>
<dbReference type="SUPFAM" id="SSF51230">
    <property type="entry name" value="Single hybrid motif"/>
    <property type="match status" value="1"/>
</dbReference>
<keyword evidence="8 9" id="KW-0012">Acyltransferase</keyword>
<dbReference type="CDD" id="cd06849">
    <property type="entry name" value="lipoyl_domain"/>
    <property type="match status" value="1"/>
</dbReference>
<dbReference type="PROSITE" id="PS51826">
    <property type="entry name" value="PSBD"/>
    <property type="match status" value="1"/>
</dbReference>
<name>A0A0G4I9G8_9ALVE</name>
<evidence type="ECO:0000256" key="8">
    <source>
        <dbReference type="ARBA" id="ARBA00023315"/>
    </source>
</evidence>
<comment type="cofactor">
    <cofactor evidence="1 9">
        <name>(R)-lipoate</name>
        <dbReference type="ChEBI" id="CHEBI:83088"/>
    </cofactor>
</comment>
<dbReference type="GO" id="GO:0005759">
    <property type="term" value="C:mitochondrial matrix"/>
    <property type="evidence" value="ECO:0007669"/>
    <property type="project" value="UniProtKB-SubCell"/>
</dbReference>
<dbReference type="InterPro" id="IPR001078">
    <property type="entry name" value="2-oxoacid_DH_actylTfrase"/>
</dbReference>
<dbReference type="GO" id="GO:0016407">
    <property type="term" value="F:acetyltransferase activity"/>
    <property type="evidence" value="ECO:0007669"/>
    <property type="project" value="TreeGrafter"/>
</dbReference>
<dbReference type="InterPro" id="IPR003016">
    <property type="entry name" value="2-oxoA_DH_lipoyl-BS"/>
</dbReference>
<dbReference type="SUPFAM" id="SSF52777">
    <property type="entry name" value="CoA-dependent acyltransferases"/>
    <property type="match status" value="1"/>
</dbReference>
<organism evidence="13">
    <name type="scientific">Chromera velia CCMP2878</name>
    <dbReference type="NCBI Taxonomy" id="1169474"/>
    <lineage>
        <taxon>Eukaryota</taxon>
        <taxon>Sar</taxon>
        <taxon>Alveolata</taxon>
        <taxon>Colpodellida</taxon>
        <taxon>Chromeraceae</taxon>
        <taxon>Chromera</taxon>
    </lineage>
</organism>
<keyword evidence="5 9" id="KW-0450">Lipoyl</keyword>
<dbReference type="VEuPathDB" id="CryptoDB:Cvel_12138"/>
<evidence type="ECO:0000256" key="5">
    <source>
        <dbReference type="ARBA" id="ARBA00022823"/>
    </source>
</evidence>
<dbReference type="PANTHER" id="PTHR43178:SF5">
    <property type="entry name" value="LIPOAMIDE ACYLTRANSFERASE COMPONENT OF BRANCHED-CHAIN ALPHA-KETO ACID DEHYDROGENASE COMPLEX, MITOCHONDRIAL"/>
    <property type="match status" value="1"/>
</dbReference>
<feature type="domain" description="Peripheral subunit-binding (PSBD)" evidence="12">
    <location>
        <begin position="158"/>
        <end position="195"/>
    </location>
</feature>
<dbReference type="Gene3D" id="4.10.320.10">
    <property type="entry name" value="E3-binding domain"/>
    <property type="match status" value="1"/>
</dbReference>
<evidence type="ECO:0000256" key="3">
    <source>
        <dbReference type="ARBA" id="ARBA00007317"/>
    </source>
</evidence>
<comment type="subcellular location">
    <subcellularLocation>
        <location evidence="2">Mitochondrion matrix</location>
    </subcellularLocation>
</comment>
<dbReference type="InterPro" id="IPR000089">
    <property type="entry name" value="Biotin_lipoyl"/>
</dbReference>
<dbReference type="PROSITE" id="PS00189">
    <property type="entry name" value="LIPOYL"/>
    <property type="match status" value="1"/>
</dbReference>